<dbReference type="AlphaFoldDB" id="A0A1R2C1W1"/>
<feature type="coiled-coil region" evidence="1">
    <location>
        <begin position="1035"/>
        <end position="1239"/>
    </location>
</feature>
<feature type="coiled-coil region" evidence="1">
    <location>
        <begin position="796"/>
        <end position="823"/>
    </location>
</feature>
<protein>
    <submittedName>
        <fullName evidence="3">Uncharacterized protein</fullName>
    </submittedName>
</protein>
<dbReference type="OrthoDB" id="678967at2759"/>
<keyword evidence="1" id="KW-0175">Coiled coil</keyword>
<feature type="coiled-coil region" evidence="1">
    <location>
        <begin position="160"/>
        <end position="187"/>
    </location>
</feature>
<evidence type="ECO:0000313" key="4">
    <source>
        <dbReference type="Proteomes" id="UP000187209"/>
    </source>
</evidence>
<feature type="coiled-coil region" evidence="1">
    <location>
        <begin position="559"/>
        <end position="647"/>
    </location>
</feature>
<evidence type="ECO:0000256" key="2">
    <source>
        <dbReference type="SAM" id="MobiDB-lite"/>
    </source>
</evidence>
<gene>
    <name evidence="3" type="ORF">SteCoe_16139</name>
</gene>
<organism evidence="3 4">
    <name type="scientific">Stentor coeruleus</name>
    <dbReference type="NCBI Taxonomy" id="5963"/>
    <lineage>
        <taxon>Eukaryota</taxon>
        <taxon>Sar</taxon>
        <taxon>Alveolata</taxon>
        <taxon>Ciliophora</taxon>
        <taxon>Postciliodesmatophora</taxon>
        <taxon>Heterotrichea</taxon>
        <taxon>Heterotrichida</taxon>
        <taxon>Stentoridae</taxon>
        <taxon>Stentor</taxon>
    </lineage>
</organism>
<evidence type="ECO:0000256" key="1">
    <source>
        <dbReference type="SAM" id="Coils"/>
    </source>
</evidence>
<feature type="coiled-coil region" evidence="1">
    <location>
        <begin position="215"/>
        <end position="269"/>
    </location>
</feature>
<feature type="region of interest" description="Disordered" evidence="2">
    <location>
        <begin position="1"/>
        <end position="41"/>
    </location>
</feature>
<dbReference type="Proteomes" id="UP000187209">
    <property type="component" value="Unassembled WGS sequence"/>
</dbReference>
<name>A0A1R2C1W1_9CILI</name>
<feature type="coiled-coil region" evidence="1">
    <location>
        <begin position="405"/>
        <end position="446"/>
    </location>
</feature>
<reference evidence="3 4" key="1">
    <citation type="submission" date="2016-11" db="EMBL/GenBank/DDBJ databases">
        <title>The macronuclear genome of Stentor coeruleus: a giant cell with tiny introns.</title>
        <authorList>
            <person name="Slabodnick M."/>
            <person name="Ruby J.G."/>
            <person name="Reiff S.B."/>
            <person name="Swart E.C."/>
            <person name="Gosai S."/>
            <person name="Prabakaran S."/>
            <person name="Witkowska E."/>
            <person name="Larue G.E."/>
            <person name="Fisher S."/>
            <person name="Freeman R.M."/>
            <person name="Gunawardena J."/>
            <person name="Chu W."/>
            <person name="Stover N.A."/>
            <person name="Gregory B.D."/>
            <person name="Nowacki M."/>
            <person name="Derisi J."/>
            <person name="Roy S.W."/>
            <person name="Marshall W.F."/>
            <person name="Sood P."/>
        </authorList>
    </citation>
    <scope>NUCLEOTIDE SEQUENCE [LARGE SCALE GENOMIC DNA]</scope>
    <source>
        <strain evidence="3">WM001</strain>
    </source>
</reference>
<dbReference type="EMBL" id="MPUH01000318">
    <property type="protein sequence ID" value="OMJ83043.1"/>
    <property type="molecule type" value="Genomic_DNA"/>
</dbReference>
<proteinExistence type="predicted"/>
<feature type="coiled-coil region" evidence="1">
    <location>
        <begin position="898"/>
        <end position="1009"/>
    </location>
</feature>
<sequence>MKRDLDSIQNRKAAGLRSGKPQFINTSHKPDKNKAHPSDLSAEISSFSPHKVSQRHFLSPQSINSFDIDLFNDSFKEKPTSQETKIRMLELTIDQNRVAYENEKKVMSEYIELLKRKLQVLTNEDGKTSENTYDLTSDNLKLRSEITKLNSVISDKETRVKTLCEEIQAKNLEIMQMNKKISSMENLQQNLVSESEKMFISKSHDDLQIKLKLENISLMEQLAEKNKEVQLLKAEKKQYDLDTKAISYKQLTVDLKEKINKNLEKHEREFAKVREWVERIDNRLGLSTKSIRFLQNNTLTETCKNKSIEKDLTDKIENLNKTIASRDETINIQSETISSQNEKIQTLQTNLSEKTKTFQTKLFEENSKIEKLKEEIFESSIALDGQKSRFEEIIKQKDQEFLILVAKSEEDYKNLDDQISSLKISLLELSKENFRLNKELGKKENDYQAIFEEAKATDDKICQLENENKVLEMQIADFEKKYEIVYKDTINNKKILEEKEKLIHKLENDLAEKNKGIKETNDKLLNKKIKSKEMKEFSEEREKSLQGYTFKIESQMVEIAEKELMIVSLQEKIDEMVKRINELEGTVERVTNKADEELKIQKNNYDFEIKEKNRVVKNQKKNIQQLEEDMEKLLNDLNEAKDCLAKNEKYINDLLENSIIQKNFEVEECKKSHMIIISEKETEIGSLKEALASAEKLYRYQIDSLQKSLAEAECYKKNSSKDKEKLSLDLIQSLKEQYNQEILTLRENLNKTEQNCQNEIFRLKGQFSIKLDKLKQEENLKFCKLNMEKGVLDKEIHLKNEKIEEMILEIEGIKEELSKSQSEKNTNTEDVKKLYDNLLNKIEARLQSAWEDVKNKEFPTNELEITDSTHDNIAKEIFQYIHGLDSAIKYLENELDILRAFENQIIGKRSETEELEKRIKNLLSENAQIKHQDEKNKKLLERKNTNIEKQISKLDEAYAKMTEYEDKILRKKEKSKENKDKIFKLRADNEELVKKIDDYEKIVKELDEGIALNDEKRKEVEDSLQKQISLAKSEIKRLASLDEENQEELKVLQEKTSEMQKNLEILEKDANDKKEENDAMKKHISELETKEKAIYAEEIKHYKLQTKELERSLQALTSKITDLQQQKEKDDGIIKKLRENKAQQNYAATIKNLEDQLKDKVNECLSLQRTNETLQQGSAKLILAKDGIQNMLKEIQEHEQMFKDLRALNIHTFEGRQLLKNLRDKSEDQEKNSVALSELITELIESLG</sequence>
<comment type="caution">
    <text evidence="3">The sequence shown here is derived from an EMBL/GenBank/DDBJ whole genome shotgun (WGS) entry which is preliminary data.</text>
</comment>
<keyword evidence="4" id="KW-1185">Reference proteome</keyword>
<accession>A0A1R2C1W1</accession>
<evidence type="ECO:0000313" key="3">
    <source>
        <dbReference type="EMBL" id="OMJ83043.1"/>
    </source>
</evidence>
<feature type="compositionally biased region" description="Basic and acidic residues" evidence="2">
    <location>
        <begin position="28"/>
        <end position="37"/>
    </location>
</feature>
<feature type="coiled-coil region" evidence="1">
    <location>
        <begin position="728"/>
        <end position="755"/>
    </location>
</feature>
<feature type="coiled-coil region" evidence="1">
    <location>
        <begin position="492"/>
        <end position="523"/>
    </location>
</feature>